<organism evidence="1">
    <name type="scientific">Tetraselmis sp. GSL018</name>
    <dbReference type="NCBI Taxonomy" id="582737"/>
    <lineage>
        <taxon>Eukaryota</taxon>
        <taxon>Viridiplantae</taxon>
        <taxon>Chlorophyta</taxon>
        <taxon>core chlorophytes</taxon>
        <taxon>Chlorodendrophyceae</taxon>
        <taxon>Chlorodendrales</taxon>
        <taxon>Chlorodendraceae</taxon>
        <taxon>Tetraselmis</taxon>
    </lineage>
</organism>
<sequence>EGIEVLKHIANRKGSVLGPHTILKVDHWPGMQSRKLPASIDGAPNFRGLREVGVFAGALPTIDGIRNVLQSIGSG</sequence>
<feature type="non-terminal residue" evidence="1">
    <location>
        <position position="1"/>
    </location>
</feature>
<dbReference type="EMBL" id="GBEZ01011935">
    <property type="protein sequence ID" value="JAC73901.1"/>
    <property type="molecule type" value="Transcribed_RNA"/>
</dbReference>
<proteinExistence type="predicted"/>
<dbReference type="InterPro" id="IPR029021">
    <property type="entry name" value="Prot-tyrosine_phosphatase-like"/>
</dbReference>
<protein>
    <submittedName>
        <fullName evidence="1">Paladin-like isoform x2</fullName>
    </submittedName>
</protein>
<evidence type="ECO:0000313" key="1">
    <source>
        <dbReference type="EMBL" id="JAC73901.1"/>
    </source>
</evidence>
<feature type="non-terminal residue" evidence="1">
    <location>
        <position position="75"/>
    </location>
</feature>
<name>A0A061RTK0_9CHLO</name>
<dbReference type="AlphaFoldDB" id="A0A061RTK0"/>
<dbReference type="Gene3D" id="3.90.190.10">
    <property type="entry name" value="Protein tyrosine phosphatase superfamily"/>
    <property type="match status" value="1"/>
</dbReference>
<accession>A0A061RTK0</accession>
<gene>
    <name evidence="1" type="ORF">TSPGSL018_27494</name>
</gene>
<reference evidence="1" key="1">
    <citation type="submission" date="2014-05" db="EMBL/GenBank/DDBJ databases">
        <title>The transcriptome of the halophilic microalga Tetraselmis sp. GSL018 isolated from the Great Salt Lake, Utah.</title>
        <authorList>
            <person name="Jinkerson R.E."/>
            <person name="D'Adamo S."/>
            <person name="Posewitz M.C."/>
        </authorList>
    </citation>
    <scope>NUCLEOTIDE SEQUENCE</scope>
    <source>
        <strain evidence="1">GSL018</strain>
    </source>
</reference>